<evidence type="ECO:0000313" key="3">
    <source>
        <dbReference type="Proteomes" id="UP000243081"/>
    </source>
</evidence>
<comment type="caution">
    <text evidence="2">The sequence shown here is derived from an EMBL/GenBank/DDBJ whole genome shotgun (WGS) entry which is preliminary data.</text>
</comment>
<evidence type="ECO:0000313" key="2">
    <source>
        <dbReference type="EMBL" id="OAQ99567.1"/>
    </source>
</evidence>
<feature type="coiled-coil region" evidence="1">
    <location>
        <begin position="6"/>
        <end position="50"/>
    </location>
</feature>
<reference evidence="2 3" key="1">
    <citation type="submission" date="2016-03" db="EMBL/GenBank/DDBJ databases">
        <title>Fine-scale spatial genetic structure of a fungal parasite of coffee scale insects.</title>
        <authorList>
            <person name="Jackson D."/>
            <person name="Zemenick K.A."/>
            <person name="Malloure B."/>
            <person name="Quandt C.A."/>
            <person name="James T.Y."/>
        </authorList>
    </citation>
    <scope>NUCLEOTIDE SEQUENCE [LARGE SCALE GENOMIC DNA]</scope>
    <source>
        <strain evidence="2 3">UM487</strain>
    </source>
</reference>
<name>A0A179IA59_CORDF</name>
<gene>
    <name evidence="2" type="ORF">LLEC1_04566</name>
</gene>
<dbReference type="EMBL" id="LUKN01002150">
    <property type="protein sequence ID" value="OAQ99567.1"/>
    <property type="molecule type" value="Genomic_DNA"/>
</dbReference>
<evidence type="ECO:0000256" key="1">
    <source>
        <dbReference type="SAM" id="Coils"/>
    </source>
</evidence>
<dbReference type="OMA" id="NDIHDTM"/>
<keyword evidence="1" id="KW-0175">Coiled coil</keyword>
<dbReference type="OrthoDB" id="4865193at2759"/>
<sequence length="100" mass="11380">MSDASTSQLQVELTAAQNKHVELKQEFFGIQSAMREKKAALDRLKNTHDRSGNTNKYSKSLELEGAIAELHQKDTTTREAMQEAENSIILLRYRIDSKKN</sequence>
<organism evidence="2 3">
    <name type="scientific">Cordyceps confragosa</name>
    <name type="common">Lecanicillium lecanii</name>
    <dbReference type="NCBI Taxonomy" id="2714763"/>
    <lineage>
        <taxon>Eukaryota</taxon>
        <taxon>Fungi</taxon>
        <taxon>Dikarya</taxon>
        <taxon>Ascomycota</taxon>
        <taxon>Pezizomycotina</taxon>
        <taxon>Sordariomycetes</taxon>
        <taxon>Hypocreomycetidae</taxon>
        <taxon>Hypocreales</taxon>
        <taxon>Cordycipitaceae</taxon>
        <taxon>Akanthomyces</taxon>
    </lineage>
</organism>
<accession>A0A179IA59</accession>
<protein>
    <submittedName>
        <fullName evidence="2">Uncharacterized protein</fullName>
    </submittedName>
</protein>
<keyword evidence="3" id="KW-1185">Reference proteome</keyword>
<dbReference type="AlphaFoldDB" id="A0A179IA59"/>
<proteinExistence type="predicted"/>
<dbReference type="Proteomes" id="UP000243081">
    <property type="component" value="Unassembled WGS sequence"/>
</dbReference>